<dbReference type="InterPro" id="IPR000550">
    <property type="entry name" value="Hppk"/>
</dbReference>
<dbReference type="Proteomes" id="UP000070063">
    <property type="component" value="Unassembled WGS sequence"/>
</dbReference>
<dbReference type="EC" id="2.7.6.3" evidence="3"/>
<dbReference type="GO" id="GO:0005524">
    <property type="term" value="F:ATP binding"/>
    <property type="evidence" value="ECO:0007669"/>
    <property type="project" value="UniProtKB-KW"/>
</dbReference>
<reference evidence="10 12" key="1">
    <citation type="submission" date="2016-01" db="EMBL/GenBank/DDBJ databases">
        <authorList>
            <person name="Mitreva M."/>
            <person name="Pepin K.H."/>
            <person name="Mihindukulasuriya K.A."/>
            <person name="Fulton R."/>
            <person name="Fronick C."/>
            <person name="O'Laughlin M."/>
            <person name="Miner T."/>
            <person name="Herter B."/>
            <person name="Rosa B.A."/>
            <person name="Cordes M."/>
            <person name="Tomlinson C."/>
            <person name="Wollam A."/>
            <person name="Palsikar V.B."/>
            <person name="Mardis E.R."/>
            <person name="Wilson R.K."/>
        </authorList>
    </citation>
    <scope>NUCLEOTIDE SEQUENCE [LARGE SCALE GENOMIC DNA]</scope>
    <source>
        <strain evidence="10 12">MJR7738</strain>
    </source>
</reference>
<dbReference type="EMBL" id="SCHB01000011">
    <property type="protein sequence ID" value="TBW70323.1"/>
    <property type="molecule type" value="Genomic_DNA"/>
</dbReference>
<sequence>MVQAYLGLGSNIGNRYKQLMQAIDILDHFDGIKVTQVSPIYETAPVGYTEQPQFLNLCVEINTQLTPRELLNCCLETEKQLHRVREVRWGPRTLDVDILLYGDDIIELDQLTIPHPRMTERAFVLIPLNDIASTKIEPHSKQTIGNLVKADDSVKKYKQ</sequence>
<dbReference type="Pfam" id="PF01288">
    <property type="entry name" value="HPPK"/>
    <property type="match status" value="1"/>
</dbReference>
<protein>
    <recommendedName>
        <fullName evidence="3">2-amino-4-hydroxy-6-hydroxymethyldihydropteridine diphosphokinase</fullName>
        <ecNumber evidence="3">2.7.6.3</ecNumber>
    </recommendedName>
</protein>
<reference evidence="11 13" key="2">
    <citation type="journal article" date="2019" name="Sci. Transl. Med.">
        <title>Quorum sensing between bacterial species on the skin protects against epidermal injury in atopic dermatitis.</title>
        <authorList>
            <person name="Williams M.R."/>
        </authorList>
    </citation>
    <scope>NUCLEOTIDE SEQUENCE [LARGE SCALE GENOMIC DNA]</scope>
    <source>
        <strain evidence="11 13">E7</strain>
    </source>
</reference>
<evidence type="ECO:0000313" key="11">
    <source>
        <dbReference type="EMBL" id="TBW70323.1"/>
    </source>
</evidence>
<organism evidence="11 13">
    <name type="scientific">Staphylococcus lugdunensis</name>
    <dbReference type="NCBI Taxonomy" id="28035"/>
    <lineage>
        <taxon>Bacteria</taxon>
        <taxon>Bacillati</taxon>
        <taxon>Bacillota</taxon>
        <taxon>Bacilli</taxon>
        <taxon>Bacillales</taxon>
        <taxon>Staphylococcaceae</taxon>
        <taxon>Staphylococcus</taxon>
    </lineage>
</organism>
<dbReference type="GeneID" id="58090587"/>
<dbReference type="SUPFAM" id="SSF55083">
    <property type="entry name" value="6-hydroxymethyl-7,8-dihydropterin pyrophosphokinase, HPPK"/>
    <property type="match status" value="1"/>
</dbReference>
<evidence type="ECO:0000313" key="10">
    <source>
        <dbReference type="EMBL" id="KXA36057.1"/>
    </source>
</evidence>
<evidence type="ECO:0000256" key="7">
    <source>
        <dbReference type="ARBA" id="ARBA00022840"/>
    </source>
</evidence>
<evidence type="ECO:0000256" key="5">
    <source>
        <dbReference type="ARBA" id="ARBA00022741"/>
    </source>
</evidence>
<dbReference type="EMBL" id="LRQI01000096">
    <property type="protein sequence ID" value="KXA36057.1"/>
    <property type="molecule type" value="Genomic_DNA"/>
</dbReference>
<dbReference type="PROSITE" id="PS00794">
    <property type="entry name" value="HPPK"/>
    <property type="match status" value="1"/>
</dbReference>
<keyword evidence="4 11" id="KW-0808">Transferase</keyword>
<evidence type="ECO:0000256" key="6">
    <source>
        <dbReference type="ARBA" id="ARBA00022777"/>
    </source>
</evidence>
<evidence type="ECO:0000256" key="2">
    <source>
        <dbReference type="ARBA" id="ARBA00005051"/>
    </source>
</evidence>
<dbReference type="STRING" id="28035.B6N84_11785"/>
<accession>A0A133PZL4</accession>
<dbReference type="GO" id="GO:0046656">
    <property type="term" value="P:folic acid biosynthetic process"/>
    <property type="evidence" value="ECO:0007669"/>
    <property type="project" value="UniProtKB-KW"/>
</dbReference>
<evidence type="ECO:0000259" key="9">
    <source>
        <dbReference type="PROSITE" id="PS00794"/>
    </source>
</evidence>
<dbReference type="Proteomes" id="UP000293637">
    <property type="component" value="Unassembled WGS sequence"/>
</dbReference>
<keyword evidence="5" id="KW-0547">Nucleotide-binding</keyword>
<dbReference type="RefSeq" id="WP_002491868.1">
    <property type="nucleotide sequence ID" value="NZ_AP021848.1"/>
</dbReference>
<evidence type="ECO:0000313" key="12">
    <source>
        <dbReference type="Proteomes" id="UP000070063"/>
    </source>
</evidence>
<evidence type="ECO:0000256" key="1">
    <source>
        <dbReference type="ARBA" id="ARBA00000198"/>
    </source>
</evidence>
<dbReference type="GO" id="GO:0016301">
    <property type="term" value="F:kinase activity"/>
    <property type="evidence" value="ECO:0007669"/>
    <property type="project" value="UniProtKB-KW"/>
</dbReference>
<proteinExistence type="predicted"/>
<dbReference type="CDD" id="cd00483">
    <property type="entry name" value="HPPK"/>
    <property type="match status" value="1"/>
</dbReference>
<comment type="caution">
    <text evidence="11">The sequence shown here is derived from an EMBL/GenBank/DDBJ whole genome shotgun (WGS) entry which is preliminary data.</text>
</comment>
<dbReference type="NCBIfam" id="TIGR01498">
    <property type="entry name" value="folK"/>
    <property type="match status" value="1"/>
</dbReference>
<evidence type="ECO:0000256" key="8">
    <source>
        <dbReference type="ARBA" id="ARBA00022909"/>
    </source>
</evidence>
<keyword evidence="7" id="KW-0067">ATP-binding</keyword>
<keyword evidence="6 11" id="KW-0418">Kinase</keyword>
<evidence type="ECO:0000313" key="13">
    <source>
        <dbReference type="Proteomes" id="UP000293637"/>
    </source>
</evidence>
<dbReference type="eggNOG" id="COG0801">
    <property type="taxonomic scope" value="Bacteria"/>
</dbReference>
<evidence type="ECO:0000256" key="4">
    <source>
        <dbReference type="ARBA" id="ARBA00022679"/>
    </source>
</evidence>
<feature type="domain" description="7,8-dihydro-6-hydroxymethylpterin-pyrophosphokinase" evidence="9">
    <location>
        <begin position="88"/>
        <end position="99"/>
    </location>
</feature>
<dbReference type="Gene3D" id="3.30.70.560">
    <property type="entry name" value="7,8-Dihydro-6-hydroxymethylpterin-pyrophosphokinase HPPK"/>
    <property type="match status" value="1"/>
</dbReference>
<comment type="pathway">
    <text evidence="2">Cofactor biosynthesis; tetrahydrofolate biosynthesis; 2-amino-4-hydroxy-6-hydroxymethyl-7,8-dihydropteridine diphosphate from 7,8-dihydroneopterin triphosphate: step 4/4.</text>
</comment>
<keyword evidence="8" id="KW-0289">Folate biosynthesis</keyword>
<dbReference type="UniPathway" id="UPA00077">
    <property type="reaction ID" value="UER00155"/>
</dbReference>
<evidence type="ECO:0000256" key="3">
    <source>
        <dbReference type="ARBA" id="ARBA00013253"/>
    </source>
</evidence>
<dbReference type="GO" id="GO:0046654">
    <property type="term" value="P:tetrahydrofolate biosynthetic process"/>
    <property type="evidence" value="ECO:0007669"/>
    <property type="project" value="UniProtKB-UniPathway"/>
</dbReference>
<comment type="catalytic activity">
    <reaction evidence="1">
        <text>6-hydroxymethyl-7,8-dihydropterin + ATP = (7,8-dihydropterin-6-yl)methyl diphosphate + AMP + H(+)</text>
        <dbReference type="Rhea" id="RHEA:11412"/>
        <dbReference type="ChEBI" id="CHEBI:15378"/>
        <dbReference type="ChEBI" id="CHEBI:30616"/>
        <dbReference type="ChEBI" id="CHEBI:44841"/>
        <dbReference type="ChEBI" id="CHEBI:72950"/>
        <dbReference type="ChEBI" id="CHEBI:456215"/>
        <dbReference type="EC" id="2.7.6.3"/>
    </reaction>
</comment>
<dbReference type="AlphaFoldDB" id="A0A133PZL4"/>
<name>A0A133PZL4_STALU</name>
<dbReference type="InterPro" id="IPR035907">
    <property type="entry name" value="Hppk_sf"/>
</dbReference>
<dbReference type="PANTHER" id="PTHR43071">
    <property type="entry name" value="2-AMINO-4-HYDROXY-6-HYDROXYMETHYLDIHYDROPTERIDINE PYROPHOSPHOKINASE"/>
    <property type="match status" value="1"/>
</dbReference>
<gene>
    <name evidence="11" type="primary">folK</name>
    <name evidence="11" type="ORF">EQ812_11875</name>
    <name evidence="10" type="ORF">HMPREF3225_02413</name>
</gene>
<dbReference type="GO" id="GO:0003848">
    <property type="term" value="F:2-amino-4-hydroxy-6-hydroxymethyldihydropteridine diphosphokinase activity"/>
    <property type="evidence" value="ECO:0007669"/>
    <property type="project" value="UniProtKB-EC"/>
</dbReference>
<dbReference type="PANTHER" id="PTHR43071:SF1">
    <property type="entry name" value="2-AMINO-4-HYDROXY-6-HYDROXYMETHYLDIHYDROPTERIDINE PYROPHOSPHOKINASE"/>
    <property type="match status" value="1"/>
</dbReference>